<dbReference type="EMBL" id="GGEC01084173">
    <property type="protein sequence ID" value="MBX64657.1"/>
    <property type="molecule type" value="Transcribed_RNA"/>
</dbReference>
<organism evidence="1">
    <name type="scientific">Rhizophora mucronata</name>
    <name type="common">Asiatic mangrove</name>
    <dbReference type="NCBI Taxonomy" id="61149"/>
    <lineage>
        <taxon>Eukaryota</taxon>
        <taxon>Viridiplantae</taxon>
        <taxon>Streptophyta</taxon>
        <taxon>Embryophyta</taxon>
        <taxon>Tracheophyta</taxon>
        <taxon>Spermatophyta</taxon>
        <taxon>Magnoliopsida</taxon>
        <taxon>eudicotyledons</taxon>
        <taxon>Gunneridae</taxon>
        <taxon>Pentapetalae</taxon>
        <taxon>rosids</taxon>
        <taxon>fabids</taxon>
        <taxon>Malpighiales</taxon>
        <taxon>Rhizophoraceae</taxon>
        <taxon>Rhizophora</taxon>
    </lineage>
</organism>
<proteinExistence type="predicted"/>
<reference evidence="1" key="1">
    <citation type="submission" date="2018-02" db="EMBL/GenBank/DDBJ databases">
        <title>Rhizophora mucronata_Transcriptome.</title>
        <authorList>
            <person name="Meera S.P."/>
            <person name="Sreeshan A."/>
            <person name="Augustine A."/>
        </authorList>
    </citation>
    <scope>NUCLEOTIDE SEQUENCE</scope>
    <source>
        <tissue evidence="1">Leaf</tissue>
    </source>
</reference>
<accession>A0A2P2QCL4</accession>
<sequence length="39" mass="4693">MKDWVRSRFIKLPSSIINRSPYFLTRASKKHDDTIKRNS</sequence>
<evidence type="ECO:0000313" key="1">
    <source>
        <dbReference type="EMBL" id="MBX64657.1"/>
    </source>
</evidence>
<protein>
    <submittedName>
        <fullName evidence="1">Uncharacterized protein</fullName>
    </submittedName>
</protein>
<name>A0A2P2QCL4_RHIMU</name>
<dbReference type="AlphaFoldDB" id="A0A2P2QCL4"/>